<sequence length="585" mass="63117">MHTGPTFYITHSVTTNQSKKTTLKEKTMKKVIQDLLLFAAILTLAACASEDNNAAQNGNGNVNGMTEFAMTEESPLSRTAGEYTGTRLKFYWTAQDHLWLNNGTTVQRSSRDNLAEQLVGGVTKVPTARFWFDGSFTNPTYPLRYTGKNGTKDKVTIAATQTQTLPTDAAHIGESGDCGTATATKNGDHYDFTLTHKAAYFTLVPFTTDATLVGGKLTKIKITANKPIAGTFDFDDSGLNTTNAPASPSNSITLNLKGADNNGFTLATAASVSDNSATIVLPPGTYSTFDIEYTVTNPVTNETGITTTNHTNITFTEGKNKKLSADLTGVVVPLQYLFHDGTTAMLADAAGRQPIGLVIKGNGGVPGNGLAIALTNVRPDIFHSALGPAWDAKAGISNEQSNTQFIPDYNNALQDMKGYLWTWDPAYSVSGIGVKVDKKFKRTPSSPEEYRYPAFYYAGHYGDEIAAKGITVTGPMVGRKWHLPSMGEWYLFVRKFMKPGSQPQTQWDTGGFDIDIAAADNAFTAAGGTGLDANINYYWCSTELNFTCAASASIFYSGPNAAILRFDSDLTKDYTNGPARAFIRF</sequence>
<accession>L1NGA5</accession>
<dbReference type="EMBL" id="AMEP01000055">
    <property type="protein sequence ID" value="EKY02346.1"/>
    <property type="molecule type" value="Genomic_DNA"/>
</dbReference>
<name>L1NGA5_9BACT</name>
<reference evidence="1 2" key="1">
    <citation type="submission" date="2012-05" db="EMBL/GenBank/DDBJ databases">
        <authorList>
            <person name="Weinstock G."/>
            <person name="Sodergren E."/>
            <person name="Lobos E.A."/>
            <person name="Fulton L."/>
            <person name="Fulton R."/>
            <person name="Courtney L."/>
            <person name="Fronick C."/>
            <person name="O'Laughlin M."/>
            <person name="Godfrey J."/>
            <person name="Wilson R.M."/>
            <person name="Miner T."/>
            <person name="Farmer C."/>
            <person name="Delehaunty K."/>
            <person name="Cordes M."/>
            <person name="Minx P."/>
            <person name="Tomlinson C."/>
            <person name="Chen J."/>
            <person name="Wollam A."/>
            <person name="Pepin K.H."/>
            <person name="Bhonagiri V."/>
            <person name="Zhang X."/>
            <person name="Suruliraj S."/>
            <person name="Warren W."/>
            <person name="Mitreva M."/>
            <person name="Mardis E.R."/>
            <person name="Wilson R.K."/>
        </authorList>
    </citation>
    <scope>NUCLEOTIDE SEQUENCE [LARGE SCALE GENOMIC DNA]</scope>
    <source>
        <strain evidence="1 2">F0055</strain>
    </source>
</reference>
<dbReference type="PATRIC" id="fig|1127699.3.peg.730"/>
<protein>
    <submittedName>
        <fullName evidence="1">Fibrobacter succinogene major domain protein</fullName>
    </submittedName>
</protein>
<evidence type="ECO:0000313" key="2">
    <source>
        <dbReference type="Proteomes" id="UP000010433"/>
    </source>
</evidence>
<dbReference type="STRING" id="1127699.HMPREF9151_00790"/>
<keyword evidence="2" id="KW-1185">Reference proteome</keyword>
<organism evidence="1 2">
    <name type="scientific">Hoylesella saccharolytica F0055</name>
    <dbReference type="NCBI Taxonomy" id="1127699"/>
    <lineage>
        <taxon>Bacteria</taxon>
        <taxon>Pseudomonadati</taxon>
        <taxon>Bacteroidota</taxon>
        <taxon>Bacteroidia</taxon>
        <taxon>Bacteroidales</taxon>
        <taxon>Prevotellaceae</taxon>
        <taxon>Hoylesella</taxon>
    </lineage>
</organism>
<comment type="caution">
    <text evidence="1">The sequence shown here is derived from an EMBL/GenBank/DDBJ whole genome shotgun (WGS) entry which is preliminary data.</text>
</comment>
<proteinExistence type="predicted"/>
<gene>
    <name evidence="1" type="ORF">HMPREF9151_00790</name>
</gene>
<dbReference type="Proteomes" id="UP000010433">
    <property type="component" value="Unassembled WGS sequence"/>
</dbReference>
<dbReference type="HOGENOM" id="CLU_566892_0_0_10"/>
<dbReference type="AlphaFoldDB" id="L1NGA5"/>
<evidence type="ECO:0000313" key="1">
    <source>
        <dbReference type="EMBL" id="EKY02346.1"/>
    </source>
</evidence>